<evidence type="ECO:0000313" key="6">
    <source>
        <dbReference type="Proteomes" id="UP000006729"/>
    </source>
</evidence>
<evidence type="ECO:0000259" key="4">
    <source>
        <dbReference type="Pfam" id="PF18052"/>
    </source>
</evidence>
<evidence type="ECO:0000313" key="5">
    <source>
        <dbReference type="EMBL" id="PNT27644.1"/>
    </source>
</evidence>
<accession>A0A2K1ZQT8</accession>
<feature type="domain" description="Disease resistance N-terminal" evidence="4">
    <location>
        <begin position="3"/>
        <end position="49"/>
    </location>
</feature>
<dbReference type="GO" id="GO:0000166">
    <property type="term" value="F:nucleotide binding"/>
    <property type="evidence" value="ECO:0007669"/>
    <property type="project" value="UniProtKB-KW"/>
</dbReference>
<keyword evidence="6" id="KW-1185">Reference proteome</keyword>
<dbReference type="Gene3D" id="1.20.5.4130">
    <property type="match status" value="1"/>
</dbReference>
<name>A0A2K1ZQT8_POPTR</name>
<dbReference type="AlphaFoldDB" id="A0A2K1ZQT8"/>
<proteinExistence type="predicted"/>
<evidence type="ECO:0000256" key="3">
    <source>
        <dbReference type="ARBA" id="ARBA00022821"/>
    </source>
</evidence>
<keyword evidence="1" id="KW-0677">Repeat</keyword>
<keyword evidence="2" id="KW-0547">Nucleotide-binding</keyword>
<reference evidence="5 6" key="1">
    <citation type="journal article" date="2006" name="Science">
        <title>The genome of black cottonwood, Populus trichocarpa (Torr. &amp; Gray).</title>
        <authorList>
            <person name="Tuskan G.A."/>
            <person name="Difazio S."/>
            <person name="Jansson S."/>
            <person name="Bohlmann J."/>
            <person name="Grigoriev I."/>
            <person name="Hellsten U."/>
            <person name="Putnam N."/>
            <person name="Ralph S."/>
            <person name="Rombauts S."/>
            <person name="Salamov A."/>
            <person name="Schein J."/>
            <person name="Sterck L."/>
            <person name="Aerts A."/>
            <person name="Bhalerao R.R."/>
            <person name="Bhalerao R.P."/>
            <person name="Blaudez D."/>
            <person name="Boerjan W."/>
            <person name="Brun A."/>
            <person name="Brunner A."/>
            <person name="Busov V."/>
            <person name="Campbell M."/>
            <person name="Carlson J."/>
            <person name="Chalot M."/>
            <person name="Chapman J."/>
            <person name="Chen G.L."/>
            <person name="Cooper D."/>
            <person name="Coutinho P.M."/>
            <person name="Couturier J."/>
            <person name="Covert S."/>
            <person name="Cronk Q."/>
            <person name="Cunningham R."/>
            <person name="Davis J."/>
            <person name="Degroeve S."/>
            <person name="Dejardin A."/>
            <person name="Depamphilis C."/>
            <person name="Detter J."/>
            <person name="Dirks B."/>
            <person name="Dubchak I."/>
            <person name="Duplessis S."/>
            <person name="Ehlting J."/>
            <person name="Ellis B."/>
            <person name="Gendler K."/>
            <person name="Goodstein D."/>
            <person name="Gribskov M."/>
            <person name="Grimwood J."/>
            <person name="Groover A."/>
            <person name="Gunter L."/>
            <person name="Hamberger B."/>
            <person name="Heinze B."/>
            <person name="Helariutta Y."/>
            <person name="Henrissat B."/>
            <person name="Holligan D."/>
            <person name="Holt R."/>
            <person name="Huang W."/>
            <person name="Islam-Faridi N."/>
            <person name="Jones S."/>
            <person name="Jones-Rhoades M."/>
            <person name="Jorgensen R."/>
            <person name="Joshi C."/>
            <person name="Kangasjarvi J."/>
            <person name="Karlsson J."/>
            <person name="Kelleher C."/>
            <person name="Kirkpatrick R."/>
            <person name="Kirst M."/>
            <person name="Kohler A."/>
            <person name="Kalluri U."/>
            <person name="Larimer F."/>
            <person name="Leebens-Mack J."/>
            <person name="Leple J.C."/>
            <person name="Locascio P."/>
            <person name="Lou Y."/>
            <person name="Lucas S."/>
            <person name="Martin F."/>
            <person name="Montanini B."/>
            <person name="Napoli C."/>
            <person name="Nelson D.R."/>
            <person name="Nelson C."/>
            <person name="Nieminen K."/>
            <person name="Nilsson O."/>
            <person name="Pereda V."/>
            <person name="Peter G."/>
            <person name="Philippe R."/>
            <person name="Pilate G."/>
            <person name="Poliakov A."/>
            <person name="Razumovskaya J."/>
            <person name="Richardson P."/>
            <person name="Rinaldi C."/>
            <person name="Ritland K."/>
            <person name="Rouze P."/>
            <person name="Ryaboy D."/>
            <person name="Schmutz J."/>
            <person name="Schrader J."/>
            <person name="Segerman B."/>
            <person name="Shin H."/>
            <person name="Siddiqui A."/>
            <person name="Sterky F."/>
            <person name="Terry A."/>
            <person name="Tsai C.J."/>
            <person name="Uberbacher E."/>
            <person name="Unneberg P."/>
            <person name="Vahala J."/>
            <person name="Wall K."/>
            <person name="Wessler S."/>
            <person name="Yang G."/>
            <person name="Yin T."/>
            <person name="Douglas C."/>
            <person name="Marra M."/>
            <person name="Sandberg G."/>
            <person name="Van de Peer Y."/>
            <person name="Rokhsar D."/>
        </authorList>
    </citation>
    <scope>NUCLEOTIDE SEQUENCE [LARGE SCALE GENOMIC DNA]</scope>
    <source>
        <strain evidence="6">cv. Nisqually</strain>
    </source>
</reference>
<dbReference type="Pfam" id="PF18052">
    <property type="entry name" value="Rx_N"/>
    <property type="match status" value="1"/>
</dbReference>
<keyword evidence="3" id="KW-0611">Plant defense</keyword>
<gene>
    <name evidence="5" type="ORF">POPTR_007G076400</name>
</gene>
<evidence type="ECO:0000256" key="1">
    <source>
        <dbReference type="ARBA" id="ARBA00022737"/>
    </source>
</evidence>
<organism evidence="5 6">
    <name type="scientific">Populus trichocarpa</name>
    <name type="common">Western balsam poplar</name>
    <name type="synonym">Populus balsamifera subsp. trichocarpa</name>
    <dbReference type="NCBI Taxonomy" id="3694"/>
    <lineage>
        <taxon>Eukaryota</taxon>
        <taxon>Viridiplantae</taxon>
        <taxon>Streptophyta</taxon>
        <taxon>Embryophyta</taxon>
        <taxon>Tracheophyta</taxon>
        <taxon>Spermatophyta</taxon>
        <taxon>Magnoliopsida</taxon>
        <taxon>eudicotyledons</taxon>
        <taxon>Gunneridae</taxon>
        <taxon>Pentapetalae</taxon>
        <taxon>rosids</taxon>
        <taxon>fabids</taxon>
        <taxon>Malpighiales</taxon>
        <taxon>Salicaceae</taxon>
        <taxon>Saliceae</taxon>
        <taxon>Populus</taxon>
    </lineage>
</organism>
<sequence length="74" mass="8597">MNKAVLQNAEKRKVTDESMKLWLEKLQDVAYDAEDVLDHLMTLLMRCFAKTNRKSLLFVIKIGFLHQPKATTDC</sequence>
<dbReference type="InterPro" id="IPR041118">
    <property type="entry name" value="Rx_N"/>
</dbReference>
<dbReference type="Proteomes" id="UP000006729">
    <property type="component" value="Chromosome 7"/>
</dbReference>
<dbReference type="EMBL" id="CM009296">
    <property type="protein sequence ID" value="PNT27644.1"/>
    <property type="molecule type" value="Genomic_DNA"/>
</dbReference>
<dbReference type="GO" id="GO:0006952">
    <property type="term" value="P:defense response"/>
    <property type="evidence" value="ECO:0007669"/>
    <property type="project" value="UniProtKB-KW"/>
</dbReference>
<protein>
    <recommendedName>
        <fullName evidence="4">Disease resistance N-terminal domain-containing protein</fullName>
    </recommendedName>
</protein>
<dbReference type="InParanoid" id="A0A2K1ZQT8"/>
<evidence type="ECO:0000256" key="2">
    <source>
        <dbReference type="ARBA" id="ARBA00022741"/>
    </source>
</evidence>